<dbReference type="SUPFAM" id="SSF48452">
    <property type="entry name" value="TPR-like"/>
    <property type="match status" value="1"/>
</dbReference>
<reference evidence="1 2" key="1">
    <citation type="submission" date="2024-02" db="EMBL/GenBank/DDBJ databases">
        <authorList>
            <person name="Chen Y."/>
            <person name="Shah S."/>
            <person name="Dougan E. K."/>
            <person name="Thang M."/>
            <person name="Chan C."/>
        </authorList>
    </citation>
    <scope>NUCLEOTIDE SEQUENCE [LARGE SCALE GENOMIC DNA]</scope>
</reference>
<organism evidence="1 2">
    <name type="scientific">Durusdinium trenchii</name>
    <dbReference type="NCBI Taxonomy" id="1381693"/>
    <lineage>
        <taxon>Eukaryota</taxon>
        <taxon>Sar</taxon>
        <taxon>Alveolata</taxon>
        <taxon>Dinophyceae</taxon>
        <taxon>Suessiales</taxon>
        <taxon>Symbiodiniaceae</taxon>
        <taxon>Durusdinium</taxon>
    </lineage>
</organism>
<comment type="caution">
    <text evidence="1">The sequence shown here is derived from an EMBL/GenBank/DDBJ whole genome shotgun (WGS) entry which is preliminary data.</text>
</comment>
<name>A0ABP0RQN4_9DINO</name>
<keyword evidence="2" id="KW-1185">Reference proteome</keyword>
<evidence type="ECO:0000313" key="1">
    <source>
        <dbReference type="EMBL" id="CAK9102349.1"/>
    </source>
</evidence>
<dbReference type="EMBL" id="CAXAMN010026350">
    <property type="protein sequence ID" value="CAK9102349.1"/>
    <property type="molecule type" value="Genomic_DNA"/>
</dbReference>
<dbReference type="Proteomes" id="UP001642484">
    <property type="component" value="Unassembled WGS sequence"/>
</dbReference>
<sequence>MHSQDVGKQVEGLQEKEVQKIVFRNLSKLMTPAKEAVLLARKLQDKGLIARTLCSVGEVEASVGKWDAALAAVAEAAVLGRQVGARATESRALVLSSELHFRKKEMALAREEAERAFQLVKKTFSWDARRNAERALKRVGLMPRYDD</sequence>
<dbReference type="Gene3D" id="1.25.40.10">
    <property type="entry name" value="Tetratricopeptide repeat domain"/>
    <property type="match status" value="1"/>
</dbReference>
<accession>A0ABP0RQN4</accession>
<feature type="non-terminal residue" evidence="1">
    <location>
        <position position="1"/>
    </location>
</feature>
<protein>
    <submittedName>
        <fullName evidence="1">Uncharacterized protein</fullName>
    </submittedName>
</protein>
<evidence type="ECO:0000313" key="2">
    <source>
        <dbReference type="Proteomes" id="UP001642484"/>
    </source>
</evidence>
<proteinExistence type="predicted"/>
<gene>
    <name evidence="1" type="ORF">CCMP2556_LOCUS48166</name>
</gene>
<dbReference type="InterPro" id="IPR011990">
    <property type="entry name" value="TPR-like_helical_dom_sf"/>
</dbReference>